<dbReference type="Proteomes" id="UP000294513">
    <property type="component" value="Unassembled WGS sequence"/>
</dbReference>
<dbReference type="EMBL" id="SMKU01000219">
    <property type="protein sequence ID" value="TDD75790.1"/>
    <property type="molecule type" value="Genomic_DNA"/>
</dbReference>
<organism evidence="1 2">
    <name type="scientific">Actinomadura rubrisoli</name>
    <dbReference type="NCBI Taxonomy" id="2530368"/>
    <lineage>
        <taxon>Bacteria</taxon>
        <taxon>Bacillati</taxon>
        <taxon>Actinomycetota</taxon>
        <taxon>Actinomycetes</taxon>
        <taxon>Streptosporangiales</taxon>
        <taxon>Thermomonosporaceae</taxon>
        <taxon>Actinomadura</taxon>
    </lineage>
</organism>
<keyword evidence="2" id="KW-1185">Reference proteome</keyword>
<evidence type="ECO:0000313" key="1">
    <source>
        <dbReference type="EMBL" id="TDD75790.1"/>
    </source>
</evidence>
<sequence>MGEAANSLPWVAAKIGLSVERHHDVEADAYAAARFVLAAAKESNAAVVEELLAGLRINMGKLVESSWSGCHFRGSQSVRFLVSIQKRTLMVRSLK</sequence>
<dbReference type="AlphaFoldDB" id="A0A4R5AUP0"/>
<dbReference type="RefSeq" id="WP_131899641.1">
    <property type="nucleotide sequence ID" value="NZ_SMKU01000219.1"/>
</dbReference>
<protein>
    <submittedName>
        <fullName evidence="1">Uncharacterized protein</fullName>
    </submittedName>
</protein>
<accession>A0A4R5AUP0</accession>
<comment type="caution">
    <text evidence="1">The sequence shown here is derived from an EMBL/GenBank/DDBJ whole genome shotgun (WGS) entry which is preliminary data.</text>
</comment>
<reference evidence="1 2" key="1">
    <citation type="submission" date="2019-03" db="EMBL/GenBank/DDBJ databases">
        <title>Draft genome sequences of novel Actinobacteria.</title>
        <authorList>
            <person name="Sahin N."/>
            <person name="Ay H."/>
            <person name="Saygin H."/>
        </authorList>
    </citation>
    <scope>NUCLEOTIDE SEQUENCE [LARGE SCALE GENOMIC DNA]</scope>
    <source>
        <strain evidence="1 2">H3C3</strain>
    </source>
</reference>
<gene>
    <name evidence="1" type="ORF">E1298_31250</name>
</gene>
<evidence type="ECO:0000313" key="2">
    <source>
        <dbReference type="Proteomes" id="UP000294513"/>
    </source>
</evidence>
<proteinExistence type="predicted"/>
<name>A0A4R5AUP0_9ACTN</name>